<organism evidence="1 2">
    <name type="scientific">Blumeria hordei</name>
    <name type="common">Barley powdery mildew</name>
    <name type="synonym">Blumeria graminis f. sp. hordei</name>
    <dbReference type="NCBI Taxonomy" id="2867405"/>
    <lineage>
        <taxon>Eukaryota</taxon>
        <taxon>Fungi</taxon>
        <taxon>Dikarya</taxon>
        <taxon>Ascomycota</taxon>
        <taxon>Pezizomycotina</taxon>
        <taxon>Leotiomycetes</taxon>
        <taxon>Erysiphales</taxon>
        <taxon>Erysiphaceae</taxon>
        <taxon>Blumeria</taxon>
    </lineage>
</organism>
<evidence type="ECO:0000313" key="1">
    <source>
        <dbReference type="EMBL" id="SZF01201.1"/>
    </source>
</evidence>
<dbReference type="Proteomes" id="UP000275772">
    <property type="component" value="Unassembled WGS sequence"/>
</dbReference>
<dbReference type="VEuPathDB" id="FungiDB:BLGHR1_11960"/>
<reference evidence="1 2" key="1">
    <citation type="submission" date="2017-11" db="EMBL/GenBank/DDBJ databases">
        <authorList>
            <person name="Kracher B."/>
        </authorList>
    </citation>
    <scope>NUCLEOTIDE SEQUENCE [LARGE SCALE GENOMIC DNA]</scope>
    <source>
        <strain evidence="1 2">RACE1</strain>
    </source>
</reference>
<dbReference type="EMBL" id="UNSH01000036">
    <property type="protein sequence ID" value="SZF01201.1"/>
    <property type="molecule type" value="Genomic_DNA"/>
</dbReference>
<dbReference type="AlphaFoldDB" id="A0A383ULM5"/>
<evidence type="ECO:0000313" key="2">
    <source>
        <dbReference type="Proteomes" id="UP000275772"/>
    </source>
</evidence>
<protein>
    <submittedName>
        <fullName evidence="1">Uncharacterized protein</fullName>
    </submittedName>
</protein>
<gene>
    <name evidence="1" type="ORF">BLGHR1_11960</name>
</gene>
<accession>A0A383ULM5</accession>
<sequence length="53" mass="5755">MPSTSFACSSSWASESSPHILQENLTILSTTGCFEGSVARQVNGSRGRWMFKS</sequence>
<proteinExistence type="predicted"/>
<name>A0A383ULM5_BLUHO</name>